<dbReference type="PROSITE" id="PS00198">
    <property type="entry name" value="4FE4S_FER_1"/>
    <property type="match status" value="1"/>
</dbReference>
<gene>
    <name evidence="5" type="ORF">GH808_00555</name>
</gene>
<evidence type="ECO:0000256" key="1">
    <source>
        <dbReference type="ARBA" id="ARBA00022723"/>
    </source>
</evidence>
<name>A0ABR6WRF0_9FIRM</name>
<dbReference type="Pfam" id="PF12724">
    <property type="entry name" value="Flavodoxin_5"/>
    <property type="match status" value="1"/>
</dbReference>
<dbReference type="RefSeq" id="WP_186840855.1">
    <property type="nucleotide sequence ID" value="NZ_WJBC01000001.1"/>
</dbReference>
<dbReference type="SUPFAM" id="SSF52218">
    <property type="entry name" value="Flavoproteins"/>
    <property type="match status" value="1"/>
</dbReference>
<dbReference type="Proteomes" id="UP000603234">
    <property type="component" value="Unassembled WGS sequence"/>
</dbReference>
<organism evidence="5 6">
    <name type="scientific">Acetobacterium fimetarium</name>
    <dbReference type="NCBI Taxonomy" id="52691"/>
    <lineage>
        <taxon>Bacteria</taxon>
        <taxon>Bacillati</taxon>
        <taxon>Bacillota</taxon>
        <taxon>Clostridia</taxon>
        <taxon>Eubacteriales</taxon>
        <taxon>Eubacteriaceae</taxon>
        <taxon>Acetobacterium</taxon>
    </lineage>
</organism>
<dbReference type="InterPro" id="IPR017900">
    <property type="entry name" value="4Fe4S_Fe_S_CS"/>
</dbReference>
<dbReference type="NCBIfam" id="NF038196">
    <property type="entry name" value="ferrodoxin_EFR1"/>
    <property type="match status" value="1"/>
</dbReference>
<dbReference type="InterPro" id="IPR029039">
    <property type="entry name" value="Flavoprotein-like_sf"/>
</dbReference>
<dbReference type="EMBL" id="WJBC01000001">
    <property type="protein sequence ID" value="MBC3802933.1"/>
    <property type="molecule type" value="Genomic_DNA"/>
</dbReference>
<keyword evidence="3" id="KW-0411">Iron-sulfur</keyword>
<accession>A0ABR6WRF0</accession>
<keyword evidence="1" id="KW-0479">Metal-binding</keyword>
<evidence type="ECO:0000256" key="2">
    <source>
        <dbReference type="ARBA" id="ARBA00023004"/>
    </source>
</evidence>
<dbReference type="Pfam" id="PF12838">
    <property type="entry name" value="Fer4_7"/>
    <property type="match status" value="1"/>
</dbReference>
<feature type="domain" description="4Fe-4S ferredoxin-type" evidence="4">
    <location>
        <begin position="180"/>
        <end position="212"/>
    </location>
</feature>
<dbReference type="Gene3D" id="3.40.50.360">
    <property type="match status" value="1"/>
</dbReference>
<dbReference type="Gene3D" id="3.30.70.20">
    <property type="match status" value="1"/>
</dbReference>
<keyword evidence="2" id="KW-0408">Iron</keyword>
<evidence type="ECO:0000313" key="6">
    <source>
        <dbReference type="Proteomes" id="UP000603234"/>
    </source>
</evidence>
<dbReference type="InterPro" id="IPR017896">
    <property type="entry name" value="4Fe4S_Fe-S-bd"/>
</dbReference>
<evidence type="ECO:0000256" key="3">
    <source>
        <dbReference type="ARBA" id="ARBA00023014"/>
    </source>
</evidence>
<dbReference type="InterPro" id="IPR026816">
    <property type="entry name" value="Flavodoxin_dom"/>
</dbReference>
<dbReference type="PROSITE" id="PS51379">
    <property type="entry name" value="4FE4S_FER_2"/>
    <property type="match status" value="2"/>
</dbReference>
<protein>
    <submittedName>
        <fullName evidence="5">4Fe-4S dicluster domain-containing protein</fullName>
    </submittedName>
</protein>
<reference evidence="5 6" key="1">
    <citation type="journal article" date="2020" name="mSystems">
        <title>Defining Genomic and Predicted Metabolic Features of the Acetobacterium Genus.</title>
        <authorList>
            <person name="Ross D.E."/>
            <person name="Marshall C.W."/>
            <person name="Gulliver D."/>
            <person name="May H.D."/>
            <person name="Norman R.S."/>
        </authorList>
    </citation>
    <scope>NUCLEOTIDE SEQUENCE [LARGE SCALE GENOMIC DNA]</scope>
    <source>
        <strain evidence="5 6">DSM 8238</strain>
    </source>
</reference>
<sequence>MITIYFSGTGNSQYIAERFSQIMDATCYSIEEAVDFNEIITAAQTIVVCYPIYGSCVPKIMRAFVRNNQAAFAGKKLIIFCTQLLFSGDGARVFTELLTGVPVDIRYAEHFNMPNNICNFFLFPLANASKRQRYLKKADQKLRRAGQNITAGVVKKRGFNPVSRYLGLWTQRAHFGALEKKAERDVRISAACNGCGKCVRICPMKNLKITDQSIAQLNRCTLCYRCVNQCPQKAITVLVHTPVSKQYQGIVSLSNDN</sequence>
<dbReference type="SUPFAM" id="SSF54862">
    <property type="entry name" value="4Fe-4S ferredoxins"/>
    <property type="match status" value="1"/>
</dbReference>
<comment type="caution">
    <text evidence="5">The sequence shown here is derived from an EMBL/GenBank/DDBJ whole genome shotgun (WGS) entry which is preliminary data.</text>
</comment>
<keyword evidence="6" id="KW-1185">Reference proteome</keyword>
<evidence type="ECO:0000313" key="5">
    <source>
        <dbReference type="EMBL" id="MBC3802933.1"/>
    </source>
</evidence>
<dbReference type="InterPro" id="IPR047964">
    <property type="entry name" value="EFR1-like"/>
</dbReference>
<proteinExistence type="predicted"/>
<feature type="domain" description="4Fe-4S ferredoxin-type" evidence="4">
    <location>
        <begin position="218"/>
        <end position="240"/>
    </location>
</feature>
<evidence type="ECO:0000259" key="4">
    <source>
        <dbReference type="PROSITE" id="PS51379"/>
    </source>
</evidence>